<dbReference type="Proteomes" id="UP000708576">
    <property type="component" value="Unassembled WGS sequence"/>
</dbReference>
<dbReference type="Gene3D" id="2.40.170.20">
    <property type="entry name" value="TonB-dependent receptor, beta-barrel domain"/>
    <property type="match status" value="1"/>
</dbReference>
<evidence type="ECO:0000313" key="15">
    <source>
        <dbReference type="EMBL" id="MBS2098091.1"/>
    </source>
</evidence>
<keyword evidence="5 11" id="KW-0812">Transmembrane</keyword>
<evidence type="ECO:0000313" key="16">
    <source>
        <dbReference type="Proteomes" id="UP000708576"/>
    </source>
</evidence>
<comment type="subcellular location">
    <subcellularLocation>
        <location evidence="1 11">Cell outer membrane</location>
        <topology evidence="1 11">Multi-pass membrane protein</topology>
    </subcellularLocation>
</comment>
<keyword evidence="7" id="KW-0406">Ion transport</keyword>
<organism evidence="15 16">
    <name type="scientific">Carboxylicivirga linearis</name>
    <dbReference type="NCBI Taxonomy" id="1628157"/>
    <lineage>
        <taxon>Bacteria</taxon>
        <taxon>Pseudomonadati</taxon>
        <taxon>Bacteroidota</taxon>
        <taxon>Bacteroidia</taxon>
        <taxon>Marinilabiliales</taxon>
        <taxon>Marinilabiliaceae</taxon>
        <taxon>Carboxylicivirga</taxon>
    </lineage>
</organism>
<keyword evidence="8 12" id="KW-0798">TonB box</keyword>
<proteinExistence type="inferred from homology"/>
<keyword evidence="9 11" id="KW-0472">Membrane</keyword>
<evidence type="ECO:0000256" key="1">
    <source>
        <dbReference type="ARBA" id="ARBA00004571"/>
    </source>
</evidence>
<dbReference type="InterPro" id="IPR039426">
    <property type="entry name" value="TonB-dep_rcpt-like"/>
</dbReference>
<gene>
    <name evidence="15" type="ORF">KEM10_07345</name>
</gene>
<keyword evidence="4" id="KW-0410">Iron transport</keyword>
<evidence type="ECO:0000256" key="7">
    <source>
        <dbReference type="ARBA" id="ARBA00023065"/>
    </source>
</evidence>
<keyword evidence="10 11" id="KW-0998">Cell outer membrane</keyword>
<keyword evidence="6" id="KW-0408">Iron</keyword>
<evidence type="ECO:0000259" key="14">
    <source>
        <dbReference type="Pfam" id="PF07715"/>
    </source>
</evidence>
<keyword evidence="2 11" id="KW-0813">Transport</keyword>
<name>A0ABS5JT48_9BACT</name>
<dbReference type="PANTHER" id="PTHR32552:SF81">
    <property type="entry name" value="TONB-DEPENDENT OUTER MEMBRANE RECEPTOR"/>
    <property type="match status" value="1"/>
</dbReference>
<dbReference type="PANTHER" id="PTHR32552">
    <property type="entry name" value="FERRICHROME IRON RECEPTOR-RELATED"/>
    <property type="match status" value="1"/>
</dbReference>
<keyword evidence="3 11" id="KW-1134">Transmembrane beta strand</keyword>
<dbReference type="SUPFAM" id="SSF56935">
    <property type="entry name" value="Porins"/>
    <property type="match status" value="1"/>
</dbReference>
<accession>A0ABS5JT48</accession>
<evidence type="ECO:0000256" key="4">
    <source>
        <dbReference type="ARBA" id="ARBA00022496"/>
    </source>
</evidence>
<feature type="domain" description="TonB-dependent receptor plug" evidence="14">
    <location>
        <begin position="130"/>
        <end position="254"/>
    </location>
</feature>
<dbReference type="RefSeq" id="WP_212215331.1">
    <property type="nucleotide sequence ID" value="NZ_JAGUCO010000003.1"/>
</dbReference>
<dbReference type="InterPro" id="IPR000531">
    <property type="entry name" value="Beta-barrel_TonB"/>
</dbReference>
<dbReference type="EMBL" id="JAGUCO010000003">
    <property type="protein sequence ID" value="MBS2098091.1"/>
    <property type="molecule type" value="Genomic_DNA"/>
</dbReference>
<protein>
    <submittedName>
        <fullName evidence="15">SusC/RagA family TonB-linked outer membrane protein</fullName>
    </submittedName>
</protein>
<dbReference type="Pfam" id="PF07715">
    <property type="entry name" value="Plug"/>
    <property type="match status" value="1"/>
</dbReference>
<dbReference type="NCBIfam" id="TIGR04056">
    <property type="entry name" value="OMP_RagA_SusC"/>
    <property type="match status" value="1"/>
</dbReference>
<dbReference type="InterPro" id="IPR018247">
    <property type="entry name" value="EF_Hand_1_Ca_BS"/>
</dbReference>
<dbReference type="Pfam" id="PF13715">
    <property type="entry name" value="CarbopepD_reg_2"/>
    <property type="match status" value="1"/>
</dbReference>
<dbReference type="InterPro" id="IPR023997">
    <property type="entry name" value="TonB-dep_OMP_SusC/RagA_CS"/>
</dbReference>
<evidence type="ECO:0000256" key="9">
    <source>
        <dbReference type="ARBA" id="ARBA00023136"/>
    </source>
</evidence>
<comment type="caution">
    <text evidence="15">The sequence shown here is derived from an EMBL/GenBank/DDBJ whole genome shotgun (WGS) entry which is preliminary data.</text>
</comment>
<comment type="similarity">
    <text evidence="11 12">Belongs to the TonB-dependent receptor family.</text>
</comment>
<evidence type="ECO:0000256" key="12">
    <source>
        <dbReference type="RuleBase" id="RU003357"/>
    </source>
</evidence>
<dbReference type="InterPro" id="IPR023996">
    <property type="entry name" value="TonB-dep_OMP_SusC/RagA"/>
</dbReference>
<evidence type="ECO:0000256" key="3">
    <source>
        <dbReference type="ARBA" id="ARBA00022452"/>
    </source>
</evidence>
<dbReference type="NCBIfam" id="TIGR04057">
    <property type="entry name" value="SusC_RagA_signa"/>
    <property type="match status" value="1"/>
</dbReference>
<keyword evidence="16" id="KW-1185">Reference proteome</keyword>
<dbReference type="SUPFAM" id="SSF49464">
    <property type="entry name" value="Carboxypeptidase regulatory domain-like"/>
    <property type="match status" value="1"/>
</dbReference>
<dbReference type="PROSITE" id="PS52016">
    <property type="entry name" value="TONB_DEPENDENT_REC_3"/>
    <property type="match status" value="1"/>
</dbReference>
<evidence type="ECO:0000256" key="10">
    <source>
        <dbReference type="ARBA" id="ARBA00023237"/>
    </source>
</evidence>
<reference evidence="15 16" key="1">
    <citation type="journal article" date="2015" name="Int. J. Syst. Evol. Microbiol.">
        <title>Carboxylicivirga linearis sp. nov., isolated from a sea cucumber culture pond.</title>
        <authorList>
            <person name="Wang F.Q."/>
            <person name="Zhou Y.X."/>
            <person name="Lin X.Z."/>
            <person name="Chen G.J."/>
            <person name="Du Z.J."/>
        </authorList>
    </citation>
    <scope>NUCLEOTIDE SEQUENCE [LARGE SCALE GENOMIC DNA]</scope>
    <source>
        <strain evidence="15 16">FB218</strain>
    </source>
</reference>
<sequence length="1091" mass="122580">MNKILTIFTLYVFTLISTVSFAQDRITVSGRVTDEISQGPLPGVGVIALDKSDRMLHGTITNLNGDFVIDVPKSTATLKFSFIGFKEQIVPFSAEKTQYNIVLKEEVVEIEGVQVTAIQKTNTGFMNLDARDMAVAVSKISAEEFDDVQASSIDEALQGRLAGVNIAANSGDPGAGMSIRIRGVSSFSADARPMIVVDNVPYETNISADFDFATANEEGYSQMLNISVSDIKEITVLKDAASTAMWGPKASNGVLMVTTKRGVRGRAPRVTYTYRGTFTEKPEALPVLNGDEYSTLILEAYQNTYNRPLNTSIRKEFLYLPTEPYYFYNYGQNTNWMDAISQTGYIHNHDLSIDGGGDKATYRFSLNYQDQQGVTIGSGLDRLSARLNLDYYISERLKLRADFSYAHGDTYGNYTENGLIRNSTSIRSTAYRMMPNMSIYEYNAFGELTGNYFAPESNAQGIFPIMYNPVALAELGVQNTINDRVNSKFNLQYNITNDLRYALDLSLDVNSNKLKQFLPQEATGVAMTSTLANRMIDRDDDSYNIYTNNRLTYFKTFDEEKHKLTATLNFQTNEYIGYGSYLTKANGISSSLPDASGSGRDNISGYGGRTVQGNGRSVGAMAMFHYSLLDRYILSAGIRRDGNSRFDKKYRWGNFPSVSAAWRISGEPFMQQFTFLDDVRLRFSYGENGHPPRNESMFYSNYYTYDFSYLGTTGVYPGNMQLQNLKWESIQSTNAGITAEMFDGRLSTDIDFYKTRTEDLLSYRVATQSTSGYGSQSVKNIGTLDNYGWDLQVRTWPVRNKTWKVSFDFNIARNYNIIREIADDFSGVMDQAPTNGEYIRFAQIDNPAGSFYGYKYKGVYTNPDQLIARDAAGNIITDPNGLPVYMIYDYGNIGYEFQMGDAMYEDVNNDGNINAADVVYLGNANPTFTGGFGQNITYKNVSFNYYFYYSVGNDIINSTKMNGESMDGYDNQTKAVLKRWRKEGDITDMPRATFYGYNYLGSDRFIEDGSFLRLKYITLAYRIPRTFCRKLGMQSARLSATVNNLLTFTNYSGQDPEISIKSQDGTMYTVGYDNSQTPVTRNVTFNLSVQF</sequence>
<dbReference type="InterPro" id="IPR036942">
    <property type="entry name" value="Beta-barrel_TonB_sf"/>
</dbReference>
<evidence type="ECO:0000256" key="11">
    <source>
        <dbReference type="PROSITE-ProRule" id="PRU01360"/>
    </source>
</evidence>
<dbReference type="InterPro" id="IPR037066">
    <property type="entry name" value="Plug_dom_sf"/>
</dbReference>
<evidence type="ECO:0000256" key="6">
    <source>
        <dbReference type="ARBA" id="ARBA00023004"/>
    </source>
</evidence>
<dbReference type="Gene3D" id="2.170.130.10">
    <property type="entry name" value="TonB-dependent receptor, plug domain"/>
    <property type="match status" value="1"/>
</dbReference>
<dbReference type="InterPro" id="IPR012910">
    <property type="entry name" value="Plug_dom"/>
</dbReference>
<evidence type="ECO:0000256" key="2">
    <source>
        <dbReference type="ARBA" id="ARBA00022448"/>
    </source>
</evidence>
<evidence type="ECO:0000256" key="5">
    <source>
        <dbReference type="ARBA" id="ARBA00022692"/>
    </source>
</evidence>
<evidence type="ECO:0000259" key="13">
    <source>
        <dbReference type="Pfam" id="PF00593"/>
    </source>
</evidence>
<dbReference type="PROSITE" id="PS00018">
    <property type="entry name" value="EF_HAND_1"/>
    <property type="match status" value="1"/>
</dbReference>
<dbReference type="Gene3D" id="2.60.40.1120">
    <property type="entry name" value="Carboxypeptidase-like, regulatory domain"/>
    <property type="match status" value="1"/>
</dbReference>
<dbReference type="Pfam" id="PF00593">
    <property type="entry name" value="TonB_dep_Rec_b-barrel"/>
    <property type="match status" value="1"/>
</dbReference>
<feature type="domain" description="TonB-dependent receptor-like beta-barrel" evidence="13">
    <location>
        <begin position="480"/>
        <end position="897"/>
    </location>
</feature>
<dbReference type="InterPro" id="IPR008969">
    <property type="entry name" value="CarboxyPept-like_regulatory"/>
</dbReference>
<evidence type="ECO:0000256" key="8">
    <source>
        <dbReference type="ARBA" id="ARBA00023077"/>
    </source>
</evidence>